<comment type="caution">
    <text evidence="4">The sequence shown here is derived from an EMBL/GenBank/DDBJ whole genome shotgun (WGS) entry which is preliminary data.</text>
</comment>
<evidence type="ECO:0000256" key="3">
    <source>
        <dbReference type="NCBIfam" id="TIGR03241"/>
    </source>
</evidence>
<dbReference type="Proteomes" id="UP000253562">
    <property type="component" value="Unassembled WGS sequence"/>
</dbReference>
<dbReference type="RefSeq" id="WP_114367018.1">
    <property type="nucleotide sequence ID" value="NZ_QPEX01000010.1"/>
</dbReference>
<dbReference type="PANTHER" id="PTHR30420">
    <property type="entry name" value="N-SUCCINYLARGININE DIHYDROLASE"/>
    <property type="match status" value="1"/>
</dbReference>
<dbReference type="GO" id="GO:0009015">
    <property type="term" value="F:N-succinylarginine dihydrolase activity"/>
    <property type="evidence" value="ECO:0007669"/>
    <property type="project" value="UniProtKB-UniRule"/>
</dbReference>
<dbReference type="InterPro" id="IPR007079">
    <property type="entry name" value="SuccinylArg_d-Hdrlase_AstB"/>
</dbReference>
<name>A0A368KWX2_9BACT</name>
<sequence length="437" mass="48455">MIAWEVNFDGLIGPTHHYGGLSAGNLASQQHRHQVSSPRKAALQGLAKMKQVADLGLVQGFLPPQRRPDLAFLRRHGFTGSPPEVLANAYRTRPDLLSNAYSASAMWTANAATVSPSRDCLDGRVHFTPANLQSMPHRQLEAEQTTAMLRQVFRSRAHFVVHNPLPAEVQQSDEGAANHTRFCTSYGDPGTELFVYGRDNQTLPGETRFVARQAKLASQTVARQHLLRPDYCLFAQQRPRAIDAGVFHNDVIAVGNQNVHLVHEAAFVHQTEVLDQLQTMMEGELCTIVVSANELTLEEAVATYFFNSQLLTVAPGQMLLVCPIECQESPRAAALIEKIIAADNPIASCLYVDLRESMQNGGGPACLRLRVVLTEEELAAVPKPFLLTEQRHQQLCAWVERHYREQLTLADLADPAFYEEVNKAMDELAAMLELTSY</sequence>
<dbReference type="InterPro" id="IPR037031">
    <property type="entry name" value="AstB_sf"/>
</dbReference>
<accession>A0A368KWX2</accession>
<organism evidence="4 5">
    <name type="scientific">Bremerella cremea</name>
    <dbReference type="NCBI Taxonomy" id="1031537"/>
    <lineage>
        <taxon>Bacteria</taxon>
        <taxon>Pseudomonadati</taxon>
        <taxon>Planctomycetota</taxon>
        <taxon>Planctomycetia</taxon>
        <taxon>Pirellulales</taxon>
        <taxon>Pirellulaceae</taxon>
        <taxon>Bremerella</taxon>
    </lineage>
</organism>
<evidence type="ECO:0000313" key="5">
    <source>
        <dbReference type="Proteomes" id="UP000253562"/>
    </source>
</evidence>
<reference evidence="4 5" key="1">
    <citation type="submission" date="2018-07" db="EMBL/GenBank/DDBJ databases">
        <title>Comparative genomes isolates from brazilian mangrove.</title>
        <authorList>
            <person name="De Araujo J.E."/>
            <person name="Taketani R.G."/>
            <person name="Silva M.C.P."/>
            <person name="Lourenco M.V."/>
            <person name="Oliveira V.M."/>
            <person name="Andreote F.D."/>
        </authorList>
    </citation>
    <scope>NUCLEOTIDE SEQUENCE [LARGE SCALE GENOMIC DNA]</scope>
    <source>
        <strain evidence="4 5">HEX PRIS-MGV</strain>
    </source>
</reference>
<dbReference type="Gene3D" id="3.75.10.20">
    <property type="entry name" value="Succinylarginine dihydrolase"/>
    <property type="match status" value="1"/>
</dbReference>
<dbReference type="GO" id="GO:0006527">
    <property type="term" value="P:L-arginine catabolic process"/>
    <property type="evidence" value="ECO:0007669"/>
    <property type="project" value="UniProtKB-UniRule"/>
</dbReference>
<dbReference type="AlphaFoldDB" id="A0A368KWX2"/>
<keyword evidence="1" id="KW-0056">Arginine metabolism</keyword>
<dbReference type="PANTHER" id="PTHR30420:SF2">
    <property type="entry name" value="N-SUCCINYLARGININE DIHYDROLASE"/>
    <property type="match status" value="1"/>
</dbReference>
<gene>
    <name evidence="4" type="primary">astB</name>
    <name evidence="4" type="ORF">DTL42_01970</name>
</gene>
<dbReference type="OrthoDB" id="248552at2"/>
<evidence type="ECO:0000256" key="2">
    <source>
        <dbReference type="ARBA" id="ARBA00022801"/>
    </source>
</evidence>
<proteinExistence type="inferred from homology"/>
<keyword evidence="2 4" id="KW-0378">Hydrolase</keyword>
<dbReference type="EMBL" id="QPEX01000010">
    <property type="protein sequence ID" value="RCS53954.1"/>
    <property type="molecule type" value="Genomic_DNA"/>
</dbReference>
<evidence type="ECO:0000256" key="1">
    <source>
        <dbReference type="ARBA" id="ARBA00022503"/>
    </source>
</evidence>
<dbReference type="EC" id="3.5.3.23" evidence="3"/>
<dbReference type="Pfam" id="PF04996">
    <property type="entry name" value="AstB"/>
    <property type="match status" value="1"/>
</dbReference>
<evidence type="ECO:0000313" key="4">
    <source>
        <dbReference type="EMBL" id="RCS53954.1"/>
    </source>
</evidence>
<protein>
    <recommendedName>
        <fullName evidence="3">N-succinylarginine dihydrolase</fullName>
        <ecNumber evidence="3">3.5.3.23</ecNumber>
    </recommendedName>
</protein>
<dbReference type="SUPFAM" id="SSF55909">
    <property type="entry name" value="Pentein"/>
    <property type="match status" value="1"/>
</dbReference>
<dbReference type="NCBIfam" id="TIGR03241">
    <property type="entry name" value="arg_catab_astB"/>
    <property type="match status" value="1"/>
</dbReference>
<dbReference type="NCBIfam" id="NF009789">
    <property type="entry name" value="PRK13281.1"/>
    <property type="match status" value="1"/>
</dbReference>
<dbReference type="HAMAP" id="MF_01172">
    <property type="entry name" value="AstB"/>
    <property type="match status" value="1"/>
</dbReference>